<evidence type="ECO:0000313" key="8">
    <source>
        <dbReference type="EMBL" id="KAK1436497.1"/>
    </source>
</evidence>
<evidence type="ECO:0000256" key="2">
    <source>
        <dbReference type="ARBA" id="ARBA00005507"/>
    </source>
</evidence>
<keyword evidence="3" id="KW-0336">GPI-anchor</keyword>
<comment type="subcellular location">
    <subcellularLocation>
        <location evidence="1">Cell membrane</location>
        <topology evidence="1">Lipid-anchor</topology>
        <topology evidence="1">GPI-anchor</topology>
    </subcellularLocation>
</comment>
<dbReference type="Pfam" id="PF25079">
    <property type="entry name" value="COB_C"/>
    <property type="match status" value="1"/>
</dbReference>
<sequence length="381" mass="42528">MYRQIMSPGWTLGWTWAKNEVIWSIVGAQATDQGDCKEFPSDIPHSCDKNPRVIDLQPGAPYNQQFQNCCKGGILTSLGQDPVNSLSAFQLSVGNSGNTYSTVSLPKNFSLLGPTQGYTCSPVSVVPSSVSLSSGGHRKNRALMTWQLVCTYSHLRASRTPTCCVSMSSFYNSEITSCPSCACGCANDENCVKTKLTVPSTVAQIEGVVPIKQCTRHKCPIRVHWHVKKNYNTYWRVRIAITNFYYNVNYTKWTLVAQHPNLNNVVKVDNFIYKPLRVYGSINDTGMFYGNEKLKNDDLLEASSNGSVYTDMILKKDENSFTLSHGWAFPRTVYFNGDECIMPLPVSYPSLPNSVVHVSDIELLVVTQVVVAILYQFLYIN</sequence>
<name>A0AAD8LDN5_TARER</name>
<dbReference type="PIRSF" id="PIRSF038122">
    <property type="entry name" value="COBRA"/>
    <property type="match status" value="1"/>
</dbReference>
<dbReference type="GO" id="GO:0010215">
    <property type="term" value="P:cellulose microfibril organization"/>
    <property type="evidence" value="ECO:0007669"/>
    <property type="project" value="InterPro"/>
</dbReference>
<evidence type="ECO:0000256" key="3">
    <source>
        <dbReference type="ARBA" id="ARBA00022622"/>
    </source>
</evidence>
<evidence type="ECO:0000256" key="5">
    <source>
        <dbReference type="ARBA" id="ARBA00023180"/>
    </source>
</evidence>
<dbReference type="Pfam" id="PF04833">
    <property type="entry name" value="COBRA"/>
    <property type="match status" value="1"/>
</dbReference>
<dbReference type="AlphaFoldDB" id="A0AAD8LDN5"/>
<dbReference type="InterPro" id="IPR006918">
    <property type="entry name" value="COBRA_pln"/>
</dbReference>
<keyword evidence="6" id="KW-0449">Lipoprotein</keyword>
<evidence type="ECO:0000313" key="9">
    <source>
        <dbReference type="Proteomes" id="UP001229421"/>
    </source>
</evidence>
<dbReference type="PANTHER" id="PTHR31673">
    <property type="entry name" value="PROTEIN COBRA"/>
    <property type="match status" value="1"/>
</dbReference>
<evidence type="ECO:0000256" key="4">
    <source>
        <dbReference type="ARBA" id="ARBA00022729"/>
    </source>
</evidence>
<dbReference type="PANTHER" id="PTHR31673:SF27">
    <property type="entry name" value="COBRA-LIKE PROTEIN"/>
    <property type="match status" value="1"/>
</dbReference>
<reference evidence="8" key="1">
    <citation type="journal article" date="2023" name="bioRxiv">
        <title>Improved chromosome-level genome assembly for marigold (Tagetes erecta).</title>
        <authorList>
            <person name="Jiang F."/>
            <person name="Yuan L."/>
            <person name="Wang S."/>
            <person name="Wang H."/>
            <person name="Xu D."/>
            <person name="Wang A."/>
            <person name="Fan W."/>
        </authorList>
    </citation>
    <scope>NUCLEOTIDE SEQUENCE</scope>
    <source>
        <strain evidence="8">WSJ</strain>
        <tissue evidence="8">Leaf</tissue>
    </source>
</reference>
<keyword evidence="4" id="KW-0732">Signal</keyword>
<gene>
    <name evidence="8" type="ORF">QVD17_02277</name>
</gene>
<dbReference type="Proteomes" id="UP001229421">
    <property type="component" value="Unassembled WGS sequence"/>
</dbReference>
<evidence type="ECO:0000259" key="7">
    <source>
        <dbReference type="Pfam" id="PF25079"/>
    </source>
</evidence>
<protein>
    <recommendedName>
        <fullName evidence="7">COBRA C-terminal domain-containing protein</fullName>
    </recommendedName>
</protein>
<proteinExistence type="inferred from homology"/>
<evidence type="ECO:0000256" key="6">
    <source>
        <dbReference type="ARBA" id="ARBA00023288"/>
    </source>
</evidence>
<keyword evidence="5" id="KW-0325">Glycoprotein</keyword>
<dbReference type="InterPro" id="IPR056900">
    <property type="entry name" value="COB_C"/>
</dbReference>
<organism evidence="8 9">
    <name type="scientific">Tagetes erecta</name>
    <name type="common">African marigold</name>
    <dbReference type="NCBI Taxonomy" id="13708"/>
    <lineage>
        <taxon>Eukaryota</taxon>
        <taxon>Viridiplantae</taxon>
        <taxon>Streptophyta</taxon>
        <taxon>Embryophyta</taxon>
        <taxon>Tracheophyta</taxon>
        <taxon>Spermatophyta</taxon>
        <taxon>Magnoliopsida</taxon>
        <taxon>eudicotyledons</taxon>
        <taxon>Gunneridae</taxon>
        <taxon>Pentapetalae</taxon>
        <taxon>asterids</taxon>
        <taxon>campanulids</taxon>
        <taxon>Asterales</taxon>
        <taxon>Asteraceae</taxon>
        <taxon>Asteroideae</taxon>
        <taxon>Heliantheae alliance</taxon>
        <taxon>Tageteae</taxon>
        <taxon>Tagetes</taxon>
    </lineage>
</organism>
<feature type="domain" description="COBRA C-terminal" evidence="7">
    <location>
        <begin position="162"/>
        <end position="346"/>
    </location>
</feature>
<evidence type="ECO:0000256" key="1">
    <source>
        <dbReference type="ARBA" id="ARBA00004609"/>
    </source>
</evidence>
<accession>A0AAD8LDN5</accession>
<dbReference type="GO" id="GO:0098552">
    <property type="term" value="C:side of membrane"/>
    <property type="evidence" value="ECO:0007669"/>
    <property type="project" value="UniProtKB-KW"/>
</dbReference>
<comment type="similarity">
    <text evidence="2">Belongs to the COBRA family.</text>
</comment>
<keyword evidence="9" id="KW-1185">Reference proteome</keyword>
<comment type="caution">
    <text evidence="8">The sequence shown here is derived from an EMBL/GenBank/DDBJ whole genome shotgun (WGS) entry which is preliminary data.</text>
</comment>
<keyword evidence="3" id="KW-0472">Membrane</keyword>
<dbReference type="GO" id="GO:0052324">
    <property type="term" value="P:plant-type cell wall cellulose biosynthetic process"/>
    <property type="evidence" value="ECO:0007669"/>
    <property type="project" value="TreeGrafter"/>
</dbReference>
<dbReference type="GO" id="GO:0005886">
    <property type="term" value="C:plasma membrane"/>
    <property type="evidence" value="ECO:0007669"/>
    <property type="project" value="UniProtKB-SubCell"/>
</dbReference>
<dbReference type="EMBL" id="JAUHHV010000001">
    <property type="protein sequence ID" value="KAK1436497.1"/>
    <property type="molecule type" value="Genomic_DNA"/>
</dbReference>